<proteinExistence type="inferred from homology"/>
<keyword evidence="6" id="KW-1185">Reference proteome</keyword>
<dbReference type="EC" id="3.5.3.4" evidence="3"/>
<dbReference type="HAMAP" id="MF_00813">
    <property type="entry name" value="Allantoicase"/>
    <property type="match status" value="1"/>
</dbReference>
<evidence type="ECO:0000313" key="6">
    <source>
        <dbReference type="Proteomes" id="UP001308005"/>
    </source>
</evidence>
<keyword evidence="2 3" id="KW-0659">Purine metabolism</keyword>
<sequence length="331" mass="37694">MTEILQTLQSYWIDLAQPRLGAEAVFATDEFFAPLERLIQPEEPVFIPGKYDDNGKWMDGWETRRKRGDGYDYAILKICPGVIYGFDLDTSHFTGNFAPSASIEACYSKTPPDENTRWFPLLHARALQGDTHNVFEIGSREVWNYLRLNIYPDGGIARLRVYGQVRRELGNIQPDEEFDLAAMRNGGKALCASDMHFGHISNLIAPGKGVNMGDGWETRRRREPGFDWIILRLAYVGEISRLVIDTAHFKGNYPYECSVCATLYRGGNEDSIATQSLYWEEILPPQRMAPDTEFTFVEQLRNIGPVSHLRVNIYPDGGLSRLRAFGKIRMI</sequence>
<dbReference type="InterPro" id="IPR005164">
    <property type="entry name" value="Allantoicase"/>
</dbReference>
<gene>
    <name evidence="3 5" type="primary">alc</name>
    <name evidence="5" type="ORF">VSS37_19715</name>
</gene>
<comment type="catalytic activity">
    <reaction evidence="3">
        <text>allantoate + H2O = (S)-ureidoglycolate + urea</text>
        <dbReference type="Rhea" id="RHEA:11016"/>
        <dbReference type="ChEBI" id="CHEBI:15377"/>
        <dbReference type="ChEBI" id="CHEBI:16199"/>
        <dbReference type="ChEBI" id="CHEBI:17536"/>
        <dbReference type="ChEBI" id="CHEBI:57296"/>
        <dbReference type="EC" id="3.5.3.4"/>
    </reaction>
</comment>
<dbReference type="InterPro" id="IPR008979">
    <property type="entry name" value="Galactose-bd-like_sf"/>
</dbReference>
<evidence type="ECO:0000256" key="2">
    <source>
        <dbReference type="ARBA" id="ARBA00022631"/>
    </source>
</evidence>
<protein>
    <recommendedName>
        <fullName evidence="3">Probable allantoicase</fullName>
        <ecNumber evidence="3">3.5.3.4</ecNumber>
    </recommendedName>
    <alternativeName>
        <fullName evidence="3">Allantoate amidinohydrolase</fullName>
    </alternativeName>
</protein>
<comment type="caution">
    <text evidence="5">The sequence shown here is derived from an EMBL/GenBank/DDBJ whole genome shotgun (WGS) entry which is preliminary data.</text>
</comment>
<dbReference type="GO" id="GO:0004037">
    <property type="term" value="F:allantoicase activity"/>
    <property type="evidence" value="ECO:0007669"/>
    <property type="project" value="UniProtKB-EC"/>
</dbReference>
<dbReference type="PANTHER" id="PTHR12045:SF3">
    <property type="entry name" value="INACTIVE ALLANTOICASE-RELATED"/>
    <property type="match status" value="1"/>
</dbReference>
<evidence type="ECO:0000256" key="1">
    <source>
        <dbReference type="ARBA" id="ARBA00009242"/>
    </source>
</evidence>
<dbReference type="Gene3D" id="2.60.120.260">
    <property type="entry name" value="Galactose-binding domain-like"/>
    <property type="match status" value="2"/>
</dbReference>
<dbReference type="PANTHER" id="PTHR12045">
    <property type="entry name" value="ALLANTOICASE"/>
    <property type="match status" value="1"/>
</dbReference>
<comment type="pathway">
    <text evidence="3">Nitrogen metabolism; (S)-allantoin degradation; (S)-ureidoglycolate from allantoate (aminidohydrolase route): step 1/1.</text>
</comment>
<name>A0ABU6D2A3_9GAMM</name>
<comment type="similarity">
    <text evidence="1 3">Belongs to the allantoicase family.</text>
</comment>
<accession>A0ABU6D2A3</accession>
<feature type="domain" description="Allantoicase" evidence="4">
    <location>
        <begin position="186"/>
        <end position="328"/>
    </location>
</feature>
<feature type="domain" description="Allantoicase" evidence="4">
    <location>
        <begin position="21"/>
        <end position="165"/>
    </location>
</feature>
<dbReference type="Pfam" id="PF03561">
    <property type="entry name" value="Allantoicase"/>
    <property type="match status" value="2"/>
</dbReference>
<dbReference type="EMBL" id="JAYMYJ010000152">
    <property type="protein sequence ID" value="MEB4593214.1"/>
    <property type="molecule type" value="Genomic_DNA"/>
</dbReference>
<dbReference type="Proteomes" id="UP001308005">
    <property type="component" value="Unassembled WGS sequence"/>
</dbReference>
<evidence type="ECO:0000313" key="5">
    <source>
        <dbReference type="EMBL" id="MEB4593214.1"/>
    </source>
</evidence>
<dbReference type="SUPFAM" id="SSF49785">
    <property type="entry name" value="Galactose-binding domain-like"/>
    <property type="match status" value="2"/>
</dbReference>
<dbReference type="NCBIfam" id="TIGR02961">
    <property type="entry name" value="allantoicase"/>
    <property type="match status" value="1"/>
</dbReference>
<dbReference type="PIRSF" id="PIRSF016516">
    <property type="entry name" value="Allantoicase"/>
    <property type="match status" value="1"/>
</dbReference>
<keyword evidence="3 5" id="KW-0378">Hydrolase</keyword>
<organism evidence="5 6">
    <name type="scientific">Candidatus Thiothrix phosphatis</name>
    <dbReference type="NCBI Taxonomy" id="3112415"/>
    <lineage>
        <taxon>Bacteria</taxon>
        <taxon>Pseudomonadati</taxon>
        <taxon>Pseudomonadota</taxon>
        <taxon>Gammaproteobacteria</taxon>
        <taxon>Thiotrichales</taxon>
        <taxon>Thiotrichaceae</taxon>
        <taxon>Thiothrix</taxon>
    </lineage>
</organism>
<reference evidence="6" key="1">
    <citation type="submission" date="2023-07" db="EMBL/GenBank/DDBJ databases">
        <title>The carbon used by Thiothrix.</title>
        <authorList>
            <person name="Chen L."/>
        </authorList>
    </citation>
    <scope>NUCLEOTIDE SEQUENCE [LARGE SCALE GENOMIC DNA]</scope>
</reference>
<dbReference type="InterPro" id="IPR015908">
    <property type="entry name" value="Allantoicase_dom"/>
</dbReference>
<evidence type="ECO:0000259" key="4">
    <source>
        <dbReference type="Pfam" id="PF03561"/>
    </source>
</evidence>
<evidence type="ECO:0000256" key="3">
    <source>
        <dbReference type="HAMAP-Rule" id="MF_00813"/>
    </source>
</evidence>